<evidence type="ECO:0000313" key="1">
    <source>
        <dbReference type="EMBL" id="KYQ72501.1"/>
    </source>
</evidence>
<keyword evidence="2" id="KW-1185">Reference proteome</keyword>
<proteinExistence type="predicted"/>
<accession>A0A151Y391</accession>
<sequence length="63" mass="7439">MNGLVFLYELGRLQSKNNEKPLFAFQYKDRYNIRININLIQNTVVFTGFCFIPKAVLLRLLTK</sequence>
<dbReference type="EMBL" id="LUAW01000015">
    <property type="protein sequence ID" value="KYQ72501.1"/>
    <property type="molecule type" value="Genomic_DNA"/>
</dbReference>
<dbReference type="Proteomes" id="UP000076276">
    <property type="component" value="Unassembled WGS sequence"/>
</dbReference>
<comment type="caution">
    <text evidence="1">The sequence shown here is derived from an EMBL/GenBank/DDBJ whole genome shotgun (WGS) entry which is preliminary data.</text>
</comment>
<reference evidence="1 2" key="1">
    <citation type="submission" date="2016-03" db="EMBL/GenBank/DDBJ databases">
        <title>Acinetobacter genomospecies 28 strain ANC 4149.</title>
        <authorList>
            <person name="Radolfova-Krizova L."/>
            <person name="Nemec A."/>
        </authorList>
    </citation>
    <scope>NUCLEOTIDE SEQUENCE [LARGE SCALE GENOMIC DNA]</scope>
    <source>
        <strain evidence="1 2">ANC 4149</strain>
    </source>
</reference>
<organism evidence="1 2">
    <name type="scientific">Acinetobacter pragensis</name>
    <dbReference type="NCBI Taxonomy" id="1806892"/>
    <lineage>
        <taxon>Bacteria</taxon>
        <taxon>Pseudomonadati</taxon>
        <taxon>Pseudomonadota</taxon>
        <taxon>Gammaproteobacteria</taxon>
        <taxon>Moraxellales</taxon>
        <taxon>Moraxellaceae</taxon>
        <taxon>Acinetobacter</taxon>
    </lineage>
</organism>
<name>A0A151Y391_9GAMM</name>
<dbReference type="AlphaFoldDB" id="A0A151Y391"/>
<protein>
    <submittedName>
        <fullName evidence="1">Uncharacterized protein</fullName>
    </submittedName>
</protein>
<gene>
    <name evidence="1" type="ORF">AZH43_10015</name>
</gene>
<evidence type="ECO:0000313" key="2">
    <source>
        <dbReference type="Proteomes" id="UP000076276"/>
    </source>
</evidence>
<dbReference type="STRING" id="1806892.AZH43_10015"/>